<proteinExistence type="predicted"/>
<comment type="caution">
    <text evidence="2">The sequence shown here is derived from an EMBL/GenBank/DDBJ whole genome shotgun (WGS) entry which is preliminary data.</text>
</comment>
<dbReference type="Proteomes" id="UP001531129">
    <property type="component" value="Unassembled WGS sequence"/>
</dbReference>
<dbReference type="Gene3D" id="2.40.10.10">
    <property type="entry name" value="Trypsin-like serine proteases"/>
    <property type="match status" value="1"/>
</dbReference>
<dbReference type="PANTHER" id="PTHR36234:SF5">
    <property type="entry name" value="LYSYL ENDOPEPTIDASE"/>
    <property type="match status" value="1"/>
</dbReference>
<sequence>MTKRASTITFRMLIALALIACSVVSPPQRAIASSPTVRQCSTAEARTDFGKTFSQDLKVQAGSVKRVAPPNGAPAYSLRLHLHVDGTVSRGTQVVFRDENYSFLASAGPLDFTTDQDGASLWTGSMVAKSVLVEYVSDNPSSTLTVDTLIASPEQTETARVFSSRTSTPTWPFVEDSDDVPAKMLSDKVGFLVGTSIEGADAKNWCCTAVLVAPDVALTNWHCGPVSDEGRRWENSDCSAILIDFGWLKSAERIRRQYSCSEILAANEQLDFAFLAIKPVIGSGAVVGQPAFVKRGKPPAATSKIFVIHHAMCNFKRISNCSVDGAQYPGWTTPLPLGSPSLTQKNFTEFTHFCPTEAGSSGAPVFDDTGRLVGLHHAGFNVDPSCPDDRLNKAIRIDAILNSLSTDHSELLQRLGWTQ</sequence>
<dbReference type="InterPro" id="IPR043504">
    <property type="entry name" value="Peptidase_S1_PA_chymotrypsin"/>
</dbReference>
<dbReference type="InterPro" id="IPR009003">
    <property type="entry name" value="Peptidase_S1_PA"/>
</dbReference>
<keyword evidence="2" id="KW-0378">Hydrolase</keyword>
<dbReference type="SUPFAM" id="SSF50494">
    <property type="entry name" value="Trypsin-like serine proteases"/>
    <property type="match status" value="1"/>
</dbReference>
<dbReference type="RefSeq" id="WP_335914005.1">
    <property type="nucleotide sequence ID" value="NZ_JBAMYB010000011.1"/>
</dbReference>
<dbReference type="EMBL" id="JBAMYC010000011">
    <property type="protein sequence ID" value="MEI1250363.1"/>
    <property type="molecule type" value="Genomic_DNA"/>
</dbReference>
<keyword evidence="2" id="KW-0645">Protease</keyword>
<reference evidence="2 3" key="1">
    <citation type="submission" date="2024-01" db="EMBL/GenBank/DDBJ databases">
        <title>Draft genome sequences of three bacterial strains isolated from Acacia saligna represent a potential new species within the genus Rhizobium.</title>
        <authorList>
            <person name="Tambong J.T."/>
            <person name="Mnasri B."/>
        </authorList>
    </citation>
    <scope>NUCLEOTIDE SEQUENCE [LARGE SCALE GENOMIC DNA]</scope>
    <source>
        <strain evidence="2 3">1AS12I</strain>
    </source>
</reference>
<accession>A0ABU8CNC6</accession>
<keyword evidence="3" id="KW-1185">Reference proteome</keyword>
<keyword evidence="1" id="KW-0732">Signal</keyword>
<gene>
    <name evidence="2" type="ORF">V8Q02_20510</name>
</gene>
<organism evidence="2 3">
    <name type="scientific">Rhizobium aouanii</name>
    <dbReference type="NCBI Taxonomy" id="3118145"/>
    <lineage>
        <taxon>Bacteria</taxon>
        <taxon>Pseudomonadati</taxon>
        <taxon>Pseudomonadota</taxon>
        <taxon>Alphaproteobacteria</taxon>
        <taxon>Hyphomicrobiales</taxon>
        <taxon>Rhizobiaceae</taxon>
        <taxon>Rhizobium/Agrobacterium group</taxon>
        <taxon>Rhizobium</taxon>
    </lineage>
</organism>
<dbReference type="GO" id="GO:0008233">
    <property type="term" value="F:peptidase activity"/>
    <property type="evidence" value="ECO:0007669"/>
    <property type="project" value="UniProtKB-KW"/>
</dbReference>
<feature type="signal peptide" evidence="1">
    <location>
        <begin position="1"/>
        <end position="30"/>
    </location>
</feature>
<evidence type="ECO:0000256" key="1">
    <source>
        <dbReference type="SAM" id="SignalP"/>
    </source>
</evidence>
<dbReference type="GO" id="GO:0006508">
    <property type="term" value="P:proteolysis"/>
    <property type="evidence" value="ECO:0007669"/>
    <property type="project" value="UniProtKB-KW"/>
</dbReference>
<dbReference type="PANTHER" id="PTHR36234">
    <property type="entry name" value="LYSYL ENDOPEPTIDASE"/>
    <property type="match status" value="1"/>
</dbReference>
<name>A0ABU8CNC6_9HYPH</name>
<feature type="chain" id="PRO_5046750150" evidence="1">
    <location>
        <begin position="31"/>
        <end position="419"/>
    </location>
</feature>
<evidence type="ECO:0000313" key="3">
    <source>
        <dbReference type="Proteomes" id="UP001531129"/>
    </source>
</evidence>
<dbReference type="Pfam" id="PF13365">
    <property type="entry name" value="Trypsin_2"/>
    <property type="match status" value="1"/>
</dbReference>
<evidence type="ECO:0000313" key="2">
    <source>
        <dbReference type="EMBL" id="MEI1250363.1"/>
    </source>
</evidence>
<protein>
    <submittedName>
        <fullName evidence="2">Serine protease</fullName>
    </submittedName>
</protein>